<name>A0A8S5NMX0_9CAUD</name>
<evidence type="ECO:0000313" key="1">
    <source>
        <dbReference type="EMBL" id="DAD95703.1"/>
    </source>
</evidence>
<sequence length="43" mass="5142">MSFHIPLYKFVQLLSYHRVLLYRIENNCDCSQILIAFLKAKVI</sequence>
<organism evidence="1">
    <name type="scientific">Myoviridae sp. ctkOm7</name>
    <dbReference type="NCBI Taxonomy" id="2826690"/>
    <lineage>
        <taxon>Viruses</taxon>
        <taxon>Duplodnaviria</taxon>
        <taxon>Heunggongvirae</taxon>
        <taxon>Uroviricota</taxon>
        <taxon>Caudoviricetes</taxon>
    </lineage>
</organism>
<proteinExistence type="predicted"/>
<protein>
    <submittedName>
        <fullName evidence="1">Uncharacterized protein</fullName>
    </submittedName>
</protein>
<reference evidence="1" key="1">
    <citation type="journal article" date="2021" name="Proc. Natl. Acad. Sci. U.S.A.">
        <title>A Catalog of Tens of Thousands of Viruses from Human Metagenomes Reveals Hidden Associations with Chronic Diseases.</title>
        <authorList>
            <person name="Tisza M.J."/>
            <person name="Buck C.B."/>
        </authorList>
    </citation>
    <scope>NUCLEOTIDE SEQUENCE</scope>
    <source>
        <strain evidence="1">CtkOm7</strain>
    </source>
</reference>
<accession>A0A8S5NMX0</accession>
<dbReference type="EMBL" id="BK015199">
    <property type="protein sequence ID" value="DAD95703.1"/>
    <property type="molecule type" value="Genomic_DNA"/>
</dbReference>